<dbReference type="EMBL" id="AM408590">
    <property type="protein sequence ID" value="CAL70635.1"/>
    <property type="molecule type" value="Genomic_DNA"/>
</dbReference>
<evidence type="ECO:0000313" key="4">
    <source>
        <dbReference type="Proteomes" id="UP000001472"/>
    </source>
</evidence>
<sequence>MIRRRGARMAALLAAAALALTACAGSDDKGEPDDGGDRGASLATTSDADWKPVADILGRTGKLNDGSVYKIGFARSDLSVQTKGVTVAPALSLGSWVAFARTPDGQTMLMGDLVVTEDELASVTDAVQAGGLQQTALHKHLLEQSPPIWWTHIAGHGDAADLARAVRSALDATDTPPPAPATSGQTSLDLDTAAIDEALGRSGTIAGGVYKFFIARRDPVTMSGMLIPPSMGLATALNFQPTGNGRAAINGDFVMTAAEVQDVVQALRGGGIDIVAIHNHGFDEQPRLFYMHFWAENDAVALARTLRAAVDATAAR</sequence>
<keyword evidence="2" id="KW-0732">Signal</keyword>
<dbReference type="InterPro" id="IPR011094">
    <property type="entry name" value="Uncharacterised_LppY/LpqO"/>
</dbReference>
<evidence type="ECO:0000313" key="3">
    <source>
        <dbReference type="EMBL" id="CAL70635.1"/>
    </source>
</evidence>
<protein>
    <submittedName>
        <fullName evidence="3">Probable conserved lipoprotein lpqO</fullName>
    </submittedName>
</protein>
<dbReference type="RefSeq" id="WP_003907436.1">
    <property type="nucleotide sequence ID" value="NC_008769.1"/>
</dbReference>
<keyword evidence="3" id="KW-0449">Lipoprotein</keyword>
<dbReference type="Pfam" id="PF07485">
    <property type="entry name" value="DUF1529"/>
    <property type="match status" value="2"/>
</dbReference>
<feature type="region of interest" description="Disordered" evidence="1">
    <location>
        <begin position="169"/>
        <end position="188"/>
    </location>
</feature>
<dbReference type="KEGG" id="mbb:BCG_0650"/>
<evidence type="ECO:0000256" key="1">
    <source>
        <dbReference type="SAM" id="MobiDB-lite"/>
    </source>
</evidence>
<dbReference type="HOGENOM" id="CLU_045679_0_0_11"/>
<gene>
    <name evidence="3" type="primary">lpqO</name>
    <name evidence="3" type="ordered locus">BCG_0650</name>
</gene>
<dbReference type="AlphaFoldDB" id="A0A0H3M8G7"/>
<reference evidence="3 4" key="1">
    <citation type="journal article" date="2007" name="Proc. Natl. Acad. Sci. U.S.A.">
        <title>Genome plasticity of BCG and impact on vaccine efficacy.</title>
        <authorList>
            <person name="Brosch R."/>
            <person name="Gordon S.V."/>
            <person name="Garnier T."/>
            <person name="Eiglmeier K."/>
            <person name="Frigui W."/>
            <person name="Valenti P."/>
            <person name="Dos Santos S."/>
            <person name="Duthoy S."/>
            <person name="Lacroix C."/>
            <person name="Garcia-Pelayo C."/>
            <person name="Inwald J.K."/>
            <person name="Golby P."/>
            <person name="Garcia J.N."/>
            <person name="Hewinson R.G."/>
            <person name="Behr M.A."/>
            <person name="Quail M.A."/>
            <person name="Churcher C."/>
            <person name="Barrell B.G."/>
            <person name="Parkhill J."/>
            <person name="Cole S.T."/>
        </authorList>
    </citation>
    <scope>NUCLEOTIDE SEQUENCE [LARGE SCALE GENOMIC DNA]</scope>
    <source>
        <strain evidence="4">BCG / Pasteur 1173P2</strain>
    </source>
</reference>
<dbReference type="PROSITE" id="PS51257">
    <property type="entry name" value="PROKAR_LIPOPROTEIN"/>
    <property type="match status" value="1"/>
</dbReference>
<dbReference type="Proteomes" id="UP000001472">
    <property type="component" value="Chromosome"/>
</dbReference>
<feature type="chain" id="PRO_5002615404" evidence="2">
    <location>
        <begin position="25"/>
        <end position="316"/>
    </location>
</feature>
<feature type="signal peptide" evidence="2">
    <location>
        <begin position="1"/>
        <end position="24"/>
    </location>
</feature>
<organism evidence="3 4">
    <name type="scientific">Mycobacterium bovis (strain BCG / Pasteur 1173P2)</name>
    <dbReference type="NCBI Taxonomy" id="410289"/>
    <lineage>
        <taxon>Bacteria</taxon>
        <taxon>Bacillati</taxon>
        <taxon>Actinomycetota</taxon>
        <taxon>Actinomycetes</taxon>
        <taxon>Mycobacteriales</taxon>
        <taxon>Mycobacteriaceae</taxon>
        <taxon>Mycobacterium</taxon>
        <taxon>Mycobacterium tuberculosis complex</taxon>
    </lineage>
</organism>
<accession>A0A0H3M8G7</accession>
<name>A0A0H3M8G7_MYCBP</name>
<proteinExistence type="predicted"/>
<evidence type="ECO:0000256" key="2">
    <source>
        <dbReference type="SAM" id="SignalP"/>
    </source>
</evidence>